<dbReference type="Gene3D" id="1.10.1420.10">
    <property type="match status" value="2"/>
</dbReference>
<dbReference type="GO" id="GO:0005634">
    <property type="term" value="C:nucleus"/>
    <property type="evidence" value="ECO:0007669"/>
    <property type="project" value="TreeGrafter"/>
</dbReference>
<dbReference type="InterPro" id="IPR000432">
    <property type="entry name" value="DNA_mismatch_repair_MutS_C"/>
</dbReference>
<dbReference type="SUPFAM" id="SSF52540">
    <property type="entry name" value="P-loop containing nucleoside triphosphate hydrolases"/>
    <property type="match status" value="1"/>
</dbReference>
<evidence type="ECO:0000256" key="4">
    <source>
        <dbReference type="ARBA" id="ARBA00023125"/>
    </source>
</evidence>
<dbReference type="SUPFAM" id="SSF53150">
    <property type="entry name" value="DNA repair protein MutS, domain II"/>
    <property type="match status" value="1"/>
</dbReference>
<dbReference type="PANTHER" id="PTHR11361">
    <property type="entry name" value="DNA MISMATCH REPAIR PROTEIN MUTS FAMILY MEMBER"/>
    <property type="match status" value="1"/>
</dbReference>
<sequence>MSLTNSQYGFVTTARASTRYNTSKADNRREVVMAINKSKSEQMDVGIAVLDFDTFEFTLMDFCDTSLFVRTVNQIDIHQPTIVIAPEGPNLQFEKLRYILASNLDDTVEQRLEKARLFDVDNGVEYFKTHSHLKDCELSSSLNDRKLSVGAASALFSSCLESKLLKPTHKVRVSFVDNEKFMLIDSCAIKDLELVSSLNGSGTTLFSFLNKCTTKMGQRLLRTSIIQPLMNVDSIKLRLESVTELLSQENIMLATKNILKNFPDLDRLFASFLNPESNISQEQMINNILALKSTLLLCGDILNCLEQTESPLFTQVKEILKHENIESSLLLINKFIHEDCRMAKKSIEAAHQRANAVKSGVNGLLDVSRSVRETILEQVGEYVQSLSMENNAVVEYRHDKSRGFFLKIKSSTAFDNPDFINIIKKKNGIECTTIDLLKQSSRFGEIMAEINNISSIIISELYEQSCENTPIFFMISEAIATVDLFCCFASFISSQSKSYICPEFGNYIHIRQSRHPILENFIADFIPNDYSCVPEISRFQIITGANMSGKSVYLKQIAYILIMAQMGLYVPADYATIKIHKSILSRLSSDTSDLNASTFSNEMTEICRILKNAQQESFIIIDELGRGSSLRDGFSICLAILEHLSATRATVFTTTHFKEIAEILGNKSCVLASHMESIEVDGKLESKFKLEPGKLEVECYGIKYAESCQMLPLELLTESKLVAGLLKQQVQKCNDPHSKLVSKRKKLVLELYFALNQMRSLECTVAYKLDLLRTLQAKFVEEINDVSS</sequence>
<organism evidence="7 8">
    <name type="scientific">Candida metapsilosis</name>
    <dbReference type="NCBI Taxonomy" id="273372"/>
    <lineage>
        <taxon>Eukaryota</taxon>
        <taxon>Fungi</taxon>
        <taxon>Dikarya</taxon>
        <taxon>Ascomycota</taxon>
        <taxon>Saccharomycotina</taxon>
        <taxon>Pichiomycetes</taxon>
        <taxon>Debaryomycetaceae</taxon>
        <taxon>Candida/Lodderomyces clade</taxon>
        <taxon>Candida</taxon>
    </lineage>
</organism>
<reference evidence="7 8" key="1">
    <citation type="submission" date="2020-12" db="EMBL/GenBank/DDBJ databases">
        <title>Effect of drift, selection, and recombination on the evolution of hybrid genomes in Candida yeast pathogens.</title>
        <authorList>
            <person name="Mixao V."/>
            <person name="Ksiezopolska E."/>
            <person name="Saus E."/>
            <person name="Boekhout T."/>
            <person name="Gacser A."/>
            <person name="Gabaldon T."/>
        </authorList>
    </citation>
    <scope>NUCLEOTIDE SEQUENCE [LARGE SCALE GENOMIC DNA]</scope>
    <source>
        <strain evidence="7 8">BP57</strain>
    </source>
</reference>
<comment type="caution">
    <text evidence="7">The sequence shown here is derived from an EMBL/GenBank/DDBJ whole genome shotgun (WGS) entry which is preliminary data.</text>
</comment>
<feature type="domain" description="DNA mismatch repair proteins mutS family" evidence="6">
    <location>
        <begin position="617"/>
        <end position="633"/>
    </location>
</feature>
<dbReference type="PROSITE" id="PS00486">
    <property type="entry name" value="DNA_MISMATCH_REPAIR_2"/>
    <property type="match status" value="1"/>
</dbReference>
<evidence type="ECO:0000256" key="2">
    <source>
        <dbReference type="ARBA" id="ARBA00022741"/>
    </source>
</evidence>
<dbReference type="InterPro" id="IPR027417">
    <property type="entry name" value="P-loop_NTPase"/>
</dbReference>
<keyword evidence="4" id="KW-0238">DNA-binding</keyword>
<accession>A0A8H7ZAR8</accession>
<protein>
    <submittedName>
        <fullName evidence="7">MSH4</fullName>
    </submittedName>
</protein>
<dbReference type="GO" id="GO:0005524">
    <property type="term" value="F:ATP binding"/>
    <property type="evidence" value="ECO:0007669"/>
    <property type="project" value="UniProtKB-KW"/>
</dbReference>
<dbReference type="SUPFAM" id="SSF48334">
    <property type="entry name" value="DNA repair protein MutS, domain III"/>
    <property type="match status" value="1"/>
</dbReference>
<dbReference type="SMART" id="SM00534">
    <property type="entry name" value="MUTSac"/>
    <property type="match status" value="1"/>
</dbReference>
<dbReference type="OrthoDB" id="276261at2759"/>
<evidence type="ECO:0000256" key="1">
    <source>
        <dbReference type="ARBA" id="ARBA00006271"/>
    </source>
</evidence>
<dbReference type="Proteomes" id="UP000669133">
    <property type="component" value="Unassembled WGS sequence"/>
</dbReference>
<keyword evidence="3" id="KW-0067">ATP-binding</keyword>
<dbReference type="AlphaFoldDB" id="A0A8H7ZAR8"/>
<dbReference type="InterPro" id="IPR007696">
    <property type="entry name" value="DNA_mismatch_repair_MutS_core"/>
</dbReference>
<dbReference type="PIRSF" id="PIRSF005813">
    <property type="entry name" value="MSH2"/>
    <property type="match status" value="1"/>
</dbReference>
<dbReference type="GO" id="GO:0140664">
    <property type="term" value="F:ATP-dependent DNA damage sensor activity"/>
    <property type="evidence" value="ECO:0007669"/>
    <property type="project" value="InterPro"/>
</dbReference>
<evidence type="ECO:0000259" key="6">
    <source>
        <dbReference type="PROSITE" id="PS00486"/>
    </source>
</evidence>
<keyword evidence="2" id="KW-0547">Nucleotide-binding</keyword>
<evidence type="ECO:0000313" key="8">
    <source>
        <dbReference type="Proteomes" id="UP000669133"/>
    </source>
</evidence>
<dbReference type="InterPro" id="IPR045076">
    <property type="entry name" value="MutS"/>
</dbReference>
<name>A0A8H7ZAR8_9ASCO</name>
<dbReference type="InterPro" id="IPR036187">
    <property type="entry name" value="DNA_mismatch_repair_MutS_sf"/>
</dbReference>
<dbReference type="GeneID" id="93654178"/>
<dbReference type="InterPro" id="IPR011184">
    <property type="entry name" value="DNA_mismatch_repair_Msh2"/>
</dbReference>
<dbReference type="SMART" id="SM00533">
    <property type="entry name" value="MUTSd"/>
    <property type="match status" value="1"/>
</dbReference>
<dbReference type="EMBL" id="JAEOAQ010000008">
    <property type="protein sequence ID" value="KAG5416819.1"/>
    <property type="molecule type" value="Genomic_DNA"/>
</dbReference>
<dbReference type="Gene3D" id="3.40.50.300">
    <property type="entry name" value="P-loop containing nucleotide triphosphate hydrolases"/>
    <property type="match status" value="1"/>
</dbReference>
<dbReference type="InterPro" id="IPR036678">
    <property type="entry name" value="MutS_con_dom_sf"/>
</dbReference>
<dbReference type="GO" id="GO:0006298">
    <property type="term" value="P:mismatch repair"/>
    <property type="evidence" value="ECO:0007669"/>
    <property type="project" value="InterPro"/>
</dbReference>
<evidence type="ECO:0000256" key="3">
    <source>
        <dbReference type="ARBA" id="ARBA00022840"/>
    </source>
</evidence>
<evidence type="ECO:0000256" key="5">
    <source>
        <dbReference type="ARBA" id="ARBA00023254"/>
    </source>
</evidence>
<dbReference type="Pfam" id="PF00488">
    <property type="entry name" value="MutS_V"/>
    <property type="match status" value="1"/>
</dbReference>
<gene>
    <name evidence="7" type="ORF">I9W82_005549</name>
</gene>
<dbReference type="GO" id="GO:0030983">
    <property type="term" value="F:mismatched DNA binding"/>
    <property type="evidence" value="ECO:0007669"/>
    <property type="project" value="InterPro"/>
</dbReference>
<dbReference type="Pfam" id="PF05192">
    <property type="entry name" value="MutS_III"/>
    <property type="match status" value="1"/>
</dbReference>
<proteinExistence type="inferred from homology"/>
<dbReference type="PANTHER" id="PTHR11361:SF21">
    <property type="entry name" value="MUTS PROTEIN HOMOLOG 4"/>
    <property type="match status" value="1"/>
</dbReference>
<comment type="similarity">
    <text evidence="1">Belongs to the DNA mismatch repair MutS family.</text>
</comment>
<evidence type="ECO:0000313" key="7">
    <source>
        <dbReference type="EMBL" id="KAG5416819.1"/>
    </source>
</evidence>
<dbReference type="RefSeq" id="XP_067545935.1">
    <property type="nucleotide sequence ID" value="XM_067694737.1"/>
</dbReference>
<keyword evidence="5" id="KW-0469">Meiosis</keyword>
<keyword evidence="8" id="KW-1185">Reference proteome</keyword>
<dbReference type="GO" id="GO:0007131">
    <property type="term" value="P:reciprocal meiotic recombination"/>
    <property type="evidence" value="ECO:0007669"/>
    <property type="project" value="TreeGrafter"/>
</dbReference>